<gene>
    <name evidence="2" type="ORF">BpHYR1_019548</name>
</gene>
<name>A0A3M7R9D4_BRAPC</name>
<evidence type="ECO:0000313" key="2">
    <source>
        <dbReference type="EMBL" id="RNA20222.1"/>
    </source>
</evidence>
<protein>
    <submittedName>
        <fullName evidence="2">Uncharacterized protein</fullName>
    </submittedName>
</protein>
<proteinExistence type="predicted"/>
<feature type="transmembrane region" description="Helical" evidence="1">
    <location>
        <begin position="20"/>
        <end position="36"/>
    </location>
</feature>
<reference evidence="2 3" key="1">
    <citation type="journal article" date="2018" name="Sci. Rep.">
        <title>Genomic signatures of local adaptation to the degree of environmental predictability in rotifers.</title>
        <authorList>
            <person name="Franch-Gras L."/>
            <person name="Hahn C."/>
            <person name="Garcia-Roger E.M."/>
            <person name="Carmona M.J."/>
            <person name="Serra M."/>
            <person name="Gomez A."/>
        </authorList>
    </citation>
    <scope>NUCLEOTIDE SEQUENCE [LARGE SCALE GENOMIC DNA]</scope>
    <source>
        <strain evidence="2">HYR1</strain>
    </source>
</reference>
<keyword evidence="1" id="KW-0812">Transmembrane</keyword>
<organism evidence="2 3">
    <name type="scientific">Brachionus plicatilis</name>
    <name type="common">Marine rotifer</name>
    <name type="synonym">Brachionus muelleri</name>
    <dbReference type="NCBI Taxonomy" id="10195"/>
    <lineage>
        <taxon>Eukaryota</taxon>
        <taxon>Metazoa</taxon>
        <taxon>Spiralia</taxon>
        <taxon>Gnathifera</taxon>
        <taxon>Rotifera</taxon>
        <taxon>Eurotatoria</taxon>
        <taxon>Monogononta</taxon>
        <taxon>Pseudotrocha</taxon>
        <taxon>Ploima</taxon>
        <taxon>Brachionidae</taxon>
        <taxon>Brachionus</taxon>
    </lineage>
</organism>
<keyword evidence="1" id="KW-1133">Transmembrane helix</keyword>
<sequence length="94" mass="11431">MEKHQEKPNDFRLLFRSQTLIFDATLNVVLCYIYRIKFKSFEKKKESNNNEKYNNKKKKRLIQMGSDSYTMEPYRSNGPRSKLKYWKKTKNAII</sequence>
<dbReference type="Proteomes" id="UP000276133">
    <property type="component" value="Unassembled WGS sequence"/>
</dbReference>
<comment type="caution">
    <text evidence="2">The sequence shown here is derived from an EMBL/GenBank/DDBJ whole genome shotgun (WGS) entry which is preliminary data.</text>
</comment>
<dbReference type="AlphaFoldDB" id="A0A3M7R9D4"/>
<accession>A0A3M7R9D4</accession>
<dbReference type="EMBL" id="REGN01003897">
    <property type="protein sequence ID" value="RNA20222.1"/>
    <property type="molecule type" value="Genomic_DNA"/>
</dbReference>
<keyword evidence="1" id="KW-0472">Membrane</keyword>
<feature type="non-terminal residue" evidence="2">
    <location>
        <position position="94"/>
    </location>
</feature>
<evidence type="ECO:0000256" key="1">
    <source>
        <dbReference type="SAM" id="Phobius"/>
    </source>
</evidence>
<evidence type="ECO:0000313" key="3">
    <source>
        <dbReference type="Proteomes" id="UP000276133"/>
    </source>
</evidence>
<keyword evidence="3" id="KW-1185">Reference proteome</keyword>